<dbReference type="InterPro" id="IPR009061">
    <property type="entry name" value="DNA-bd_dom_put_sf"/>
</dbReference>
<dbReference type="InterPro" id="IPR000551">
    <property type="entry name" value="MerR-type_HTH_dom"/>
</dbReference>
<dbReference type="Gene3D" id="1.10.1660.10">
    <property type="match status" value="1"/>
</dbReference>
<dbReference type="SUPFAM" id="SSF46955">
    <property type="entry name" value="Putative DNA-binding domain"/>
    <property type="match status" value="1"/>
</dbReference>
<comment type="caution">
    <text evidence="1">The sequence shown here is derived from an EMBL/GenBank/DDBJ whole genome shotgun (WGS) entry which is preliminary data.</text>
</comment>
<dbReference type="PANTHER" id="PTHR30204:SF90">
    <property type="entry name" value="HTH-TYPE TRANSCRIPTIONAL ACTIVATOR MTA"/>
    <property type="match status" value="1"/>
</dbReference>
<reference evidence="1 2" key="1">
    <citation type="submission" date="2017-07" db="EMBL/GenBank/DDBJ databases">
        <title>Isolation and whole genome analysis of endospore-forming bacteria from heroin.</title>
        <authorList>
            <person name="Kalinowski J."/>
            <person name="Ahrens B."/>
            <person name="Al-Dilaimi A."/>
            <person name="Winkler A."/>
            <person name="Wibberg D."/>
            <person name="Schleenbecker U."/>
            <person name="Ruckert C."/>
            <person name="Wolfel R."/>
            <person name="Grass G."/>
        </authorList>
    </citation>
    <scope>NUCLEOTIDE SEQUENCE [LARGE SCALE GENOMIC DNA]</scope>
    <source>
        <strain evidence="1 2">7521-2</strain>
    </source>
</reference>
<dbReference type="Proteomes" id="UP000216961">
    <property type="component" value="Unassembled WGS sequence"/>
</dbReference>
<dbReference type="SMART" id="SM00422">
    <property type="entry name" value="HTH_MERR"/>
    <property type="match status" value="1"/>
</dbReference>
<dbReference type="InterPro" id="IPR047057">
    <property type="entry name" value="MerR_fam"/>
</dbReference>
<sequence>MLLISKEESRMQYLTSGELAKLLNITKYLLRHYEEQQLIQPAFIDGNGYHMYGESEVYAMSHLLLLRELGFSIKEIKSILDKEMNYEEALSDVLLKVENDIKHLNRLKENVQTVLELKQKETYKLNIEDKEERCFTFLDDKFVDDSYNIKLKKLANWKDGSIKILDEISYLILEDGSKVKVMYESSKLEGDYLFSAGTYYCKRICIENEQELLQEIEHFYDELAGRDAKYEDPLLLTEEVQLSAFYKEAMVYSLEVRRNA</sequence>
<dbReference type="AlphaFoldDB" id="A0A268FD63"/>
<evidence type="ECO:0000313" key="1">
    <source>
        <dbReference type="EMBL" id="PAD83304.1"/>
    </source>
</evidence>
<dbReference type="GO" id="GO:0003677">
    <property type="term" value="F:DNA binding"/>
    <property type="evidence" value="ECO:0007669"/>
    <property type="project" value="InterPro"/>
</dbReference>
<name>A0A268FD63_NIACI</name>
<evidence type="ECO:0000313" key="2">
    <source>
        <dbReference type="Proteomes" id="UP000216961"/>
    </source>
</evidence>
<dbReference type="PROSITE" id="PS00552">
    <property type="entry name" value="HTH_MERR_1"/>
    <property type="match status" value="1"/>
</dbReference>
<dbReference type="PROSITE" id="PS50937">
    <property type="entry name" value="HTH_MERR_2"/>
    <property type="match status" value="1"/>
</dbReference>
<dbReference type="GO" id="GO:0003700">
    <property type="term" value="F:DNA-binding transcription factor activity"/>
    <property type="evidence" value="ECO:0007669"/>
    <property type="project" value="InterPro"/>
</dbReference>
<dbReference type="PANTHER" id="PTHR30204">
    <property type="entry name" value="REDOX-CYCLING DRUG-SENSING TRANSCRIPTIONAL ACTIVATOR SOXR"/>
    <property type="match status" value="1"/>
</dbReference>
<dbReference type="KEGG" id="bcir:C2I06_24585"/>
<dbReference type="Pfam" id="PF13411">
    <property type="entry name" value="MerR_1"/>
    <property type="match status" value="1"/>
</dbReference>
<proteinExistence type="predicted"/>
<dbReference type="EMBL" id="NPBQ01000063">
    <property type="protein sequence ID" value="PAD83304.1"/>
    <property type="molecule type" value="Genomic_DNA"/>
</dbReference>
<protein>
    <submittedName>
        <fullName evidence="1">Uncharacterized protein</fullName>
    </submittedName>
</protein>
<organism evidence="1 2">
    <name type="scientific">Niallia circulans</name>
    <name type="common">Bacillus circulans</name>
    <dbReference type="NCBI Taxonomy" id="1397"/>
    <lineage>
        <taxon>Bacteria</taxon>
        <taxon>Bacillati</taxon>
        <taxon>Bacillota</taxon>
        <taxon>Bacilli</taxon>
        <taxon>Bacillales</taxon>
        <taxon>Bacillaceae</taxon>
        <taxon>Niallia</taxon>
    </lineage>
</organism>
<accession>A0A268FD63</accession>
<gene>
    <name evidence="1" type="ORF">CHH57_10275</name>
</gene>